<dbReference type="Pfam" id="PF04545">
    <property type="entry name" value="Sigma70_r4"/>
    <property type="match status" value="1"/>
</dbReference>
<evidence type="ECO:0000256" key="2">
    <source>
        <dbReference type="ARBA" id="ARBA00023082"/>
    </source>
</evidence>
<dbReference type="Proteomes" id="UP000501452">
    <property type="component" value="Chromosome"/>
</dbReference>
<keyword evidence="4" id="KW-0804">Transcription</keyword>
<dbReference type="GO" id="GO:0016987">
    <property type="term" value="F:sigma factor activity"/>
    <property type="evidence" value="ECO:0007669"/>
    <property type="project" value="UniProtKB-KW"/>
</dbReference>
<feature type="domain" description="RNA polymerase sigma-70 region 2" evidence="6">
    <location>
        <begin position="39"/>
        <end position="106"/>
    </location>
</feature>
<proteinExistence type="predicted"/>
<dbReference type="InterPro" id="IPR007624">
    <property type="entry name" value="RNA_pol_sigma70_r3"/>
</dbReference>
<evidence type="ECO:0000259" key="6">
    <source>
        <dbReference type="Pfam" id="PF04542"/>
    </source>
</evidence>
<feature type="domain" description="RNA polymerase sigma-70 region 3" evidence="5">
    <location>
        <begin position="119"/>
        <end position="176"/>
    </location>
</feature>
<protein>
    <submittedName>
        <fullName evidence="8">Sigma-70 family RNA polymerase sigma factor</fullName>
    </submittedName>
</protein>
<accession>A0A6G8Q952</accession>
<evidence type="ECO:0000313" key="9">
    <source>
        <dbReference type="Proteomes" id="UP000501452"/>
    </source>
</evidence>
<dbReference type="InterPro" id="IPR000943">
    <property type="entry name" value="RNA_pol_sigma70"/>
</dbReference>
<dbReference type="InterPro" id="IPR007627">
    <property type="entry name" value="RNA_pol_sigma70_r2"/>
</dbReference>
<evidence type="ECO:0000259" key="7">
    <source>
        <dbReference type="Pfam" id="PF04545"/>
    </source>
</evidence>
<dbReference type="InterPro" id="IPR013325">
    <property type="entry name" value="RNA_pol_sigma_r2"/>
</dbReference>
<dbReference type="Pfam" id="PF04542">
    <property type="entry name" value="Sigma70_r2"/>
    <property type="match status" value="1"/>
</dbReference>
<dbReference type="GO" id="GO:0006352">
    <property type="term" value="P:DNA-templated transcription initiation"/>
    <property type="evidence" value="ECO:0007669"/>
    <property type="project" value="InterPro"/>
</dbReference>
<keyword evidence="3" id="KW-0238">DNA-binding</keyword>
<dbReference type="Gene3D" id="1.20.140.160">
    <property type="match status" value="1"/>
</dbReference>
<dbReference type="RefSeq" id="WP_166175790.1">
    <property type="nucleotide sequence ID" value="NZ_CP045119.1"/>
</dbReference>
<evidence type="ECO:0000256" key="1">
    <source>
        <dbReference type="ARBA" id="ARBA00023015"/>
    </source>
</evidence>
<dbReference type="Pfam" id="PF04539">
    <property type="entry name" value="Sigma70_r3"/>
    <property type="match status" value="1"/>
</dbReference>
<evidence type="ECO:0000256" key="3">
    <source>
        <dbReference type="ARBA" id="ARBA00023125"/>
    </source>
</evidence>
<dbReference type="CDD" id="cd06171">
    <property type="entry name" value="Sigma70_r4"/>
    <property type="match status" value="1"/>
</dbReference>
<dbReference type="EMBL" id="CP045119">
    <property type="protein sequence ID" value="QIN82962.1"/>
    <property type="molecule type" value="Genomic_DNA"/>
</dbReference>
<dbReference type="SUPFAM" id="SSF88946">
    <property type="entry name" value="Sigma2 domain of RNA polymerase sigma factors"/>
    <property type="match status" value="1"/>
</dbReference>
<evidence type="ECO:0000313" key="8">
    <source>
        <dbReference type="EMBL" id="QIN82962.1"/>
    </source>
</evidence>
<reference evidence="8 9" key="1">
    <citation type="submission" date="2019-10" db="EMBL/GenBank/DDBJ databases">
        <title>Rubrobacter sp nov SCSIO 52090 isolated from a deep-sea sediment in the South China Sea.</title>
        <authorList>
            <person name="Chen R.W."/>
        </authorList>
    </citation>
    <scope>NUCLEOTIDE SEQUENCE [LARGE SCALE GENOMIC DNA]</scope>
    <source>
        <strain evidence="8 9">SCSIO 52909</strain>
    </source>
</reference>
<keyword evidence="1" id="KW-0805">Transcription regulation</keyword>
<dbReference type="InterPro" id="IPR007630">
    <property type="entry name" value="RNA_pol_sigma70_r4"/>
</dbReference>
<dbReference type="AlphaFoldDB" id="A0A6G8Q952"/>
<dbReference type="PRINTS" id="PR00046">
    <property type="entry name" value="SIGMA70FCT"/>
</dbReference>
<feature type="domain" description="RNA polymerase sigma-70 region 4" evidence="7">
    <location>
        <begin position="201"/>
        <end position="249"/>
    </location>
</feature>
<keyword evidence="9" id="KW-1185">Reference proteome</keyword>
<evidence type="ECO:0000256" key="4">
    <source>
        <dbReference type="ARBA" id="ARBA00023163"/>
    </source>
</evidence>
<name>A0A6G8Q952_9ACTN</name>
<sequence length="251" mass="27885">MGSMRMVAGAAERGRQDAAALIRTHRETGDRKAIETILDMHGGLVAHLAGRHARVSDEAYEDLIQVAHVGLMKAVKNYEDAPGAGFATYAYAVVDGEIRHHLRDTQLVKKPRWSRGLYSKVTSAAARLEADLGRRPELEEIAEEVNVSPDGIVELMKLYHDTSVVSLDGAEEEGIDLSAIRSIHHESFSLPIEDRIVLEQAIESLSEIQRRVVYLFFYKDLTQTEVGKRLGLSQRKVSRLVASSVKSLRTL</sequence>
<dbReference type="KEGG" id="rub:GBA63_10095"/>
<keyword evidence="2" id="KW-0731">Sigma factor</keyword>
<gene>
    <name evidence="8" type="ORF">GBA63_10095</name>
</gene>
<dbReference type="PANTHER" id="PTHR30385:SF4">
    <property type="entry name" value="RNA POLYMERASE SIGMA-E FACTOR"/>
    <property type="match status" value="1"/>
</dbReference>
<dbReference type="InterPro" id="IPR014284">
    <property type="entry name" value="RNA_pol_sigma-70_dom"/>
</dbReference>
<dbReference type="SUPFAM" id="SSF88659">
    <property type="entry name" value="Sigma3 and sigma4 domains of RNA polymerase sigma factors"/>
    <property type="match status" value="2"/>
</dbReference>
<dbReference type="Gene3D" id="1.20.120.1810">
    <property type="match status" value="1"/>
</dbReference>
<dbReference type="PANTHER" id="PTHR30385">
    <property type="entry name" value="SIGMA FACTOR F FLAGELLAR"/>
    <property type="match status" value="1"/>
</dbReference>
<evidence type="ECO:0000259" key="5">
    <source>
        <dbReference type="Pfam" id="PF04539"/>
    </source>
</evidence>
<dbReference type="InterPro" id="IPR013324">
    <property type="entry name" value="RNA_pol_sigma_r3/r4-like"/>
</dbReference>
<organism evidence="8 9">
    <name type="scientific">Rubrobacter tropicus</name>
    <dbReference type="NCBI Taxonomy" id="2653851"/>
    <lineage>
        <taxon>Bacteria</taxon>
        <taxon>Bacillati</taxon>
        <taxon>Actinomycetota</taxon>
        <taxon>Rubrobacteria</taxon>
        <taxon>Rubrobacterales</taxon>
        <taxon>Rubrobacteraceae</taxon>
        <taxon>Rubrobacter</taxon>
    </lineage>
</organism>
<dbReference type="GO" id="GO:0003677">
    <property type="term" value="F:DNA binding"/>
    <property type="evidence" value="ECO:0007669"/>
    <property type="project" value="UniProtKB-KW"/>
</dbReference>
<dbReference type="NCBIfam" id="TIGR02937">
    <property type="entry name" value="sigma70-ECF"/>
    <property type="match status" value="1"/>
</dbReference>